<dbReference type="OrthoDB" id="8193455at2759"/>
<evidence type="ECO:0000313" key="4">
    <source>
        <dbReference type="Proteomes" id="UP001153712"/>
    </source>
</evidence>
<keyword evidence="1" id="KW-1133">Transmembrane helix</keyword>
<evidence type="ECO:0000313" key="3">
    <source>
        <dbReference type="EMBL" id="CAG9855099.1"/>
    </source>
</evidence>
<evidence type="ECO:0000256" key="1">
    <source>
        <dbReference type="SAM" id="Phobius"/>
    </source>
</evidence>
<gene>
    <name evidence="3" type="ORF">PHYEVI_LOCUS1559</name>
</gene>
<keyword evidence="1" id="KW-0472">Membrane</keyword>
<dbReference type="AlphaFoldDB" id="A0A9N9XKG5"/>
<name>A0A9N9XKG5_PHYSR</name>
<reference evidence="3" key="1">
    <citation type="submission" date="2022-01" db="EMBL/GenBank/DDBJ databases">
        <authorList>
            <person name="King R."/>
        </authorList>
    </citation>
    <scope>NUCLEOTIDE SEQUENCE</scope>
</reference>
<feature type="chain" id="PRO_5040340533" evidence="2">
    <location>
        <begin position="19"/>
        <end position="168"/>
    </location>
</feature>
<proteinExistence type="predicted"/>
<keyword evidence="4" id="KW-1185">Reference proteome</keyword>
<organism evidence="3 4">
    <name type="scientific">Phyllotreta striolata</name>
    <name type="common">Striped flea beetle</name>
    <name type="synonym">Crioceris striolata</name>
    <dbReference type="NCBI Taxonomy" id="444603"/>
    <lineage>
        <taxon>Eukaryota</taxon>
        <taxon>Metazoa</taxon>
        <taxon>Ecdysozoa</taxon>
        <taxon>Arthropoda</taxon>
        <taxon>Hexapoda</taxon>
        <taxon>Insecta</taxon>
        <taxon>Pterygota</taxon>
        <taxon>Neoptera</taxon>
        <taxon>Endopterygota</taxon>
        <taxon>Coleoptera</taxon>
        <taxon>Polyphaga</taxon>
        <taxon>Cucujiformia</taxon>
        <taxon>Chrysomeloidea</taxon>
        <taxon>Chrysomelidae</taxon>
        <taxon>Galerucinae</taxon>
        <taxon>Alticini</taxon>
        <taxon>Phyllotreta</taxon>
    </lineage>
</organism>
<protein>
    <submittedName>
        <fullName evidence="3">Uncharacterized protein</fullName>
    </submittedName>
</protein>
<feature type="transmembrane region" description="Helical" evidence="1">
    <location>
        <begin position="138"/>
        <end position="165"/>
    </location>
</feature>
<dbReference type="Proteomes" id="UP001153712">
    <property type="component" value="Chromosome 10"/>
</dbReference>
<feature type="signal peptide" evidence="2">
    <location>
        <begin position="1"/>
        <end position="18"/>
    </location>
</feature>
<dbReference type="EMBL" id="OU900103">
    <property type="protein sequence ID" value="CAG9855099.1"/>
    <property type="molecule type" value="Genomic_DNA"/>
</dbReference>
<evidence type="ECO:0000256" key="2">
    <source>
        <dbReference type="SAM" id="SignalP"/>
    </source>
</evidence>
<sequence length="168" mass="17698">MNALYVTVSVIPIILVFAGLNHAHGLTTFGKNTNQGQNPIPQTNVKPINCTSQANCTLIKGTTCIKSFCLCGDNSHPANGKCNAKYKGPKHICTNDEECVENAVCAESTDKKTINNLLTNGNNNNNAPILICQCLDGLFAIGSVCSGAAVNTALPGLMIFVAVLAKIY</sequence>
<accession>A0A9N9XKG5</accession>
<keyword evidence="2" id="KW-0732">Signal</keyword>
<keyword evidence="1" id="KW-0812">Transmembrane</keyword>